<protein>
    <submittedName>
        <fullName evidence="1">Uncharacterized protein</fullName>
    </submittedName>
</protein>
<dbReference type="Proteomes" id="UP001257914">
    <property type="component" value="Unassembled WGS sequence"/>
</dbReference>
<dbReference type="EMBL" id="JAWCUA010000003">
    <property type="protein sequence ID" value="MDU0111996.1"/>
    <property type="molecule type" value="Genomic_DNA"/>
</dbReference>
<name>A0ABU3QX33_9GAMM</name>
<gene>
    <name evidence="1" type="ORF">RT723_03055</name>
</gene>
<reference evidence="1 2" key="1">
    <citation type="submission" date="2023-10" db="EMBL/GenBank/DDBJ databases">
        <title>Psychrosphaera aquimaarina strain SW33 isolated from seawater.</title>
        <authorList>
            <person name="Bayburt H."/>
            <person name="Kim J.M."/>
            <person name="Choi B.J."/>
            <person name="Jeon C.O."/>
        </authorList>
    </citation>
    <scope>NUCLEOTIDE SEQUENCE [LARGE SCALE GENOMIC DNA]</scope>
    <source>
        <strain evidence="1 2">KCTC 52743</strain>
    </source>
</reference>
<dbReference type="RefSeq" id="WP_315945849.1">
    <property type="nucleotide sequence ID" value="NZ_JAWCUA010000003.1"/>
</dbReference>
<accession>A0ABU3QX33</accession>
<organism evidence="1 2">
    <name type="scientific">Psychrosphaera aquimarina</name>
    <dbReference type="NCBI Taxonomy" id="2044854"/>
    <lineage>
        <taxon>Bacteria</taxon>
        <taxon>Pseudomonadati</taxon>
        <taxon>Pseudomonadota</taxon>
        <taxon>Gammaproteobacteria</taxon>
        <taxon>Alteromonadales</taxon>
        <taxon>Pseudoalteromonadaceae</taxon>
        <taxon>Psychrosphaera</taxon>
    </lineage>
</organism>
<sequence>MNVLKISHQKIKTHNPTGDVNAYRIIQTQQAESKLETKGQTFYIQDSVTIDDLTLNVGLRAERWEHLHQQAQASSHLIGILLTV</sequence>
<keyword evidence="2" id="KW-1185">Reference proteome</keyword>
<proteinExistence type="predicted"/>
<comment type="caution">
    <text evidence="1">The sequence shown here is derived from an EMBL/GenBank/DDBJ whole genome shotgun (WGS) entry which is preliminary data.</text>
</comment>
<evidence type="ECO:0000313" key="1">
    <source>
        <dbReference type="EMBL" id="MDU0111996.1"/>
    </source>
</evidence>
<evidence type="ECO:0000313" key="2">
    <source>
        <dbReference type="Proteomes" id="UP001257914"/>
    </source>
</evidence>